<keyword evidence="2" id="KW-1185">Reference proteome</keyword>
<dbReference type="EMBL" id="BPLR01004476">
    <property type="protein sequence ID" value="GIX95164.1"/>
    <property type="molecule type" value="Genomic_DNA"/>
</dbReference>
<comment type="caution">
    <text evidence="1">The sequence shown here is derived from an EMBL/GenBank/DDBJ whole genome shotgun (WGS) entry which is preliminary data.</text>
</comment>
<organism evidence="1 2">
    <name type="scientific">Caerostris extrusa</name>
    <name type="common">Bark spider</name>
    <name type="synonym">Caerostris bankana</name>
    <dbReference type="NCBI Taxonomy" id="172846"/>
    <lineage>
        <taxon>Eukaryota</taxon>
        <taxon>Metazoa</taxon>
        <taxon>Ecdysozoa</taxon>
        <taxon>Arthropoda</taxon>
        <taxon>Chelicerata</taxon>
        <taxon>Arachnida</taxon>
        <taxon>Araneae</taxon>
        <taxon>Araneomorphae</taxon>
        <taxon>Entelegynae</taxon>
        <taxon>Araneoidea</taxon>
        <taxon>Araneidae</taxon>
        <taxon>Caerostris</taxon>
    </lineage>
</organism>
<accession>A0AAV4PEX0</accession>
<gene>
    <name evidence="1" type="ORF">CEXT_95241</name>
</gene>
<dbReference type="AlphaFoldDB" id="A0AAV4PEX0"/>
<proteinExistence type="predicted"/>
<evidence type="ECO:0008006" key="3">
    <source>
        <dbReference type="Google" id="ProtNLM"/>
    </source>
</evidence>
<protein>
    <recommendedName>
        <fullName evidence="3">Secreted protein</fullName>
    </recommendedName>
</protein>
<evidence type="ECO:0000313" key="1">
    <source>
        <dbReference type="EMBL" id="GIX95164.1"/>
    </source>
</evidence>
<sequence length="87" mass="10137">MLLIAELPLPLLMLHITHYRERHVPEATITYFIVPECVITHSWNPHWSRFLKDYNKLNNNHSYSCSTLAMIHSGVANSSEAIYSELR</sequence>
<evidence type="ECO:0000313" key="2">
    <source>
        <dbReference type="Proteomes" id="UP001054945"/>
    </source>
</evidence>
<name>A0AAV4PEX0_CAEEX</name>
<dbReference type="Proteomes" id="UP001054945">
    <property type="component" value="Unassembled WGS sequence"/>
</dbReference>
<reference evidence="1 2" key="1">
    <citation type="submission" date="2021-06" db="EMBL/GenBank/DDBJ databases">
        <title>Caerostris extrusa draft genome.</title>
        <authorList>
            <person name="Kono N."/>
            <person name="Arakawa K."/>
        </authorList>
    </citation>
    <scope>NUCLEOTIDE SEQUENCE [LARGE SCALE GENOMIC DNA]</scope>
</reference>